<dbReference type="InterPro" id="IPR003594">
    <property type="entry name" value="HATPase_dom"/>
</dbReference>
<dbReference type="Gene3D" id="3.30.565.10">
    <property type="entry name" value="Histidine kinase-like ATPase, C-terminal domain"/>
    <property type="match status" value="1"/>
</dbReference>
<dbReference type="Gene3D" id="1.10.287.130">
    <property type="match status" value="1"/>
</dbReference>
<evidence type="ECO:0000256" key="1">
    <source>
        <dbReference type="ARBA" id="ARBA00000085"/>
    </source>
</evidence>
<dbReference type="EC" id="2.7.13.3" evidence="2"/>
<name>A0A6L6QPZ0_9BURK</name>
<dbReference type="SMART" id="SM00387">
    <property type="entry name" value="HATPase_c"/>
    <property type="match status" value="1"/>
</dbReference>
<dbReference type="InterPro" id="IPR003661">
    <property type="entry name" value="HisK_dim/P_dom"/>
</dbReference>
<dbReference type="SUPFAM" id="SSF55874">
    <property type="entry name" value="ATPase domain of HSP90 chaperone/DNA topoisomerase II/histidine kinase"/>
    <property type="match status" value="1"/>
</dbReference>
<evidence type="ECO:0000259" key="6">
    <source>
        <dbReference type="PROSITE" id="PS50109"/>
    </source>
</evidence>
<organism evidence="8 9">
    <name type="scientific">Massilia eburnea</name>
    <dbReference type="NCBI Taxonomy" id="1776165"/>
    <lineage>
        <taxon>Bacteria</taxon>
        <taxon>Pseudomonadati</taxon>
        <taxon>Pseudomonadota</taxon>
        <taxon>Betaproteobacteria</taxon>
        <taxon>Burkholderiales</taxon>
        <taxon>Oxalobacteraceae</taxon>
        <taxon>Telluria group</taxon>
        <taxon>Massilia</taxon>
    </lineage>
</organism>
<dbReference type="PROSITE" id="PS50110">
    <property type="entry name" value="RESPONSE_REGULATORY"/>
    <property type="match status" value="1"/>
</dbReference>
<feature type="coiled-coil region" evidence="5">
    <location>
        <begin position="130"/>
        <end position="157"/>
    </location>
</feature>
<dbReference type="PROSITE" id="PS50109">
    <property type="entry name" value="HIS_KIN"/>
    <property type="match status" value="1"/>
</dbReference>
<evidence type="ECO:0000313" key="9">
    <source>
        <dbReference type="Proteomes" id="UP000472320"/>
    </source>
</evidence>
<dbReference type="PRINTS" id="PR00344">
    <property type="entry name" value="BCTRLSENSOR"/>
</dbReference>
<dbReference type="InterPro" id="IPR004358">
    <property type="entry name" value="Sig_transdc_His_kin-like_C"/>
</dbReference>
<evidence type="ECO:0000256" key="3">
    <source>
        <dbReference type="ARBA" id="ARBA00022553"/>
    </source>
</evidence>
<feature type="domain" description="Response regulatory" evidence="7">
    <location>
        <begin position="12"/>
        <end position="128"/>
    </location>
</feature>
<proteinExistence type="predicted"/>
<comment type="catalytic activity">
    <reaction evidence="1">
        <text>ATP + protein L-histidine = ADP + protein N-phospho-L-histidine.</text>
        <dbReference type="EC" id="2.7.13.3"/>
    </reaction>
</comment>
<protein>
    <recommendedName>
        <fullName evidence="2">histidine kinase</fullName>
        <ecNumber evidence="2">2.7.13.3</ecNumber>
    </recommendedName>
</protein>
<dbReference type="RefSeq" id="WP_155457379.1">
    <property type="nucleotide sequence ID" value="NZ_WNKX01000045.1"/>
</dbReference>
<comment type="caution">
    <text evidence="8">The sequence shown here is derived from an EMBL/GenBank/DDBJ whole genome shotgun (WGS) entry which is preliminary data.</text>
</comment>
<evidence type="ECO:0000256" key="2">
    <source>
        <dbReference type="ARBA" id="ARBA00012438"/>
    </source>
</evidence>
<dbReference type="Pfam" id="PF02518">
    <property type="entry name" value="HATPase_c"/>
    <property type="match status" value="1"/>
</dbReference>
<dbReference type="Pfam" id="PF00072">
    <property type="entry name" value="Response_reg"/>
    <property type="match status" value="1"/>
</dbReference>
<feature type="domain" description="Histidine kinase" evidence="6">
    <location>
        <begin position="166"/>
        <end position="399"/>
    </location>
</feature>
<feature type="modified residue" description="4-aspartylphosphate" evidence="4">
    <location>
        <position position="61"/>
    </location>
</feature>
<dbReference type="SUPFAM" id="SSF52172">
    <property type="entry name" value="CheY-like"/>
    <property type="match status" value="1"/>
</dbReference>
<dbReference type="InterPro" id="IPR011006">
    <property type="entry name" value="CheY-like_superfamily"/>
</dbReference>
<dbReference type="SUPFAM" id="SSF47384">
    <property type="entry name" value="Homodimeric domain of signal transducing histidine kinase"/>
    <property type="match status" value="1"/>
</dbReference>
<dbReference type="PANTHER" id="PTHR43547:SF2">
    <property type="entry name" value="HYBRID SIGNAL TRANSDUCTION HISTIDINE KINASE C"/>
    <property type="match status" value="1"/>
</dbReference>
<dbReference type="Gene3D" id="3.40.50.2300">
    <property type="match status" value="1"/>
</dbReference>
<gene>
    <name evidence="8" type="ORF">GM658_27890</name>
</gene>
<dbReference type="PANTHER" id="PTHR43547">
    <property type="entry name" value="TWO-COMPONENT HISTIDINE KINASE"/>
    <property type="match status" value="1"/>
</dbReference>
<keyword evidence="9" id="KW-1185">Reference proteome</keyword>
<dbReference type="InterPro" id="IPR036097">
    <property type="entry name" value="HisK_dim/P_sf"/>
</dbReference>
<evidence type="ECO:0000313" key="8">
    <source>
        <dbReference type="EMBL" id="MTW14442.1"/>
    </source>
</evidence>
<dbReference type="SMART" id="SM00448">
    <property type="entry name" value="REC"/>
    <property type="match status" value="1"/>
</dbReference>
<keyword evidence="3 4" id="KW-0597">Phosphoprotein</keyword>
<dbReference type="Proteomes" id="UP000472320">
    <property type="component" value="Unassembled WGS sequence"/>
</dbReference>
<accession>A0A6L6QPZ0</accession>
<dbReference type="EMBL" id="WNKX01000045">
    <property type="protein sequence ID" value="MTW14442.1"/>
    <property type="molecule type" value="Genomic_DNA"/>
</dbReference>
<sequence length="402" mass="44062">MQTEQARPRPPTVLVVDDSPTLLLALLDHLSHHGFLVVLAHDAREGMMRAALAEPDLILLDIVMPGLDGFEACRRLKADAQTRDVPVIFMTGLSDAKQIVSGFAVGGVDYITKPFQVEEVLARINTHIALRRANSELKQAYQSLARAQEDLVHQEKLAALGSLVAGIAHELNTPIGNSLMVASTFEAQTGDIREHFSKGENMRRSELVGYLDNACTTTEILMRNLQRAADLVTNFKQVAVDQTSTQRRTFLLAEVVAGNVLTLLPSIRRTPFEVVQKVPDELMMDSYPGPLGQVIANLVNNAIMHAFDGRSEGEVELVAEYEKPDWVALHVRDNGNGISHANQERIFDPFFTTKMGVGGSGLGLHIVHSIVSEILGGRITVRSEEGHGTCFTLSLPLEAPRR</sequence>
<dbReference type="OrthoDB" id="9812260at2"/>
<evidence type="ECO:0000256" key="5">
    <source>
        <dbReference type="SAM" id="Coils"/>
    </source>
</evidence>
<dbReference type="GO" id="GO:0000155">
    <property type="term" value="F:phosphorelay sensor kinase activity"/>
    <property type="evidence" value="ECO:0007669"/>
    <property type="project" value="InterPro"/>
</dbReference>
<evidence type="ECO:0000259" key="7">
    <source>
        <dbReference type="PROSITE" id="PS50110"/>
    </source>
</evidence>
<evidence type="ECO:0000256" key="4">
    <source>
        <dbReference type="PROSITE-ProRule" id="PRU00169"/>
    </source>
</evidence>
<dbReference type="AlphaFoldDB" id="A0A6L6QPZ0"/>
<dbReference type="InterPro" id="IPR001789">
    <property type="entry name" value="Sig_transdc_resp-reg_receiver"/>
</dbReference>
<keyword evidence="5" id="KW-0175">Coiled coil</keyword>
<dbReference type="InterPro" id="IPR005467">
    <property type="entry name" value="His_kinase_dom"/>
</dbReference>
<dbReference type="CDD" id="cd00075">
    <property type="entry name" value="HATPase"/>
    <property type="match status" value="1"/>
</dbReference>
<dbReference type="CDD" id="cd00082">
    <property type="entry name" value="HisKA"/>
    <property type="match status" value="1"/>
</dbReference>
<reference evidence="8 9" key="1">
    <citation type="submission" date="2019-11" db="EMBL/GenBank/DDBJ databases">
        <title>Type strains purchased from KCTC, JCM and DSMZ.</title>
        <authorList>
            <person name="Lu H."/>
        </authorList>
    </citation>
    <scope>NUCLEOTIDE SEQUENCE [LARGE SCALE GENOMIC DNA]</scope>
    <source>
        <strain evidence="8 9">JCM 31587</strain>
    </source>
</reference>
<dbReference type="InterPro" id="IPR036890">
    <property type="entry name" value="HATPase_C_sf"/>
</dbReference>